<dbReference type="EMBL" id="WRXO01000007">
    <property type="protein sequence ID" value="MVT43320.1"/>
    <property type="molecule type" value="Genomic_DNA"/>
</dbReference>
<evidence type="ECO:0000256" key="1">
    <source>
        <dbReference type="SAM" id="SignalP"/>
    </source>
</evidence>
<dbReference type="OrthoDB" id="9760282at2"/>
<dbReference type="Proteomes" id="UP000468388">
    <property type="component" value="Unassembled WGS sequence"/>
</dbReference>
<keyword evidence="3" id="KW-1185">Reference proteome</keyword>
<dbReference type="Pfam" id="PF13573">
    <property type="entry name" value="SprB"/>
    <property type="match status" value="4"/>
</dbReference>
<feature type="chain" id="PRO_5026729015" evidence="1">
    <location>
        <begin position="25"/>
        <end position="1450"/>
    </location>
</feature>
<protein>
    <submittedName>
        <fullName evidence="2">T9SS type A sorting domain-containing protein</fullName>
    </submittedName>
</protein>
<dbReference type="InterPro" id="IPR025667">
    <property type="entry name" value="SprB_repeat"/>
</dbReference>
<name>A0A6N8JDL7_9BACT</name>
<dbReference type="Gene3D" id="2.60.40.740">
    <property type="match status" value="3"/>
</dbReference>
<accession>A0A6N8JDL7</accession>
<sequence length="1450" mass="155553">MRSIIKRSLLLLSLSLLVFTSRLAAQNTAVYELTVDYAIMGFGDATCGSLYEVYAIMDHGGSRLISSGSLDGIGDGEVWHFSPKTITFTSDNPVIGIATYGKRKTSCSKTAASAETDYLFPPGDRTCFDVNVGGLFAGYNAESNMHITIKPASNVYELQIQTTEVYPASLQLNYDITAHYTDGTQEQILTFISTAIPANGDVINRTGSAIHSSPKQIASIEVYSKGIKTVFLPVTTERTETFPVSHTGVDFTGDIPNPFVTTMDPSSKIHVTYRKVTNDLVYDGQGSNILPTDAEIRVIGTSGIPNQQYIWQYMDYNGIWQNAPANKQGSNILQVSAKSLFGNDWEKYLAKLVRVRMLPACAQDRESATITLDCRLEAPHITSIIPKKISCNGASDGGFIITFDRQAYSGETINVEVKDLLNVIGGTLPNQIGVTMGPNQTYTWPLNTLFASNFQVRVTGDINGSPTYSDGSTATFQLEEPTRVTFSTPAPIDVKCFGGSDGGINLNINGGAGGYVAWYKGVADNDYLTLPFTQNSITSLAKGDYLIKVKDQNGCAGKTTAGDEEISFSVKQPDAPLAVDAYSIADPKAFGYSDGSITVHLKGGTPNPDGSYTVEWRKADGTLLTPVNTVDGNGIYTTTINNQPDGNYTLTVTDANYNAAATDSRNGCTFINTFTLTQPPLLVANIQITDSVSCNGKTDGTLTAIISGGIPFKTTPRYTYEWYQIVNGMTLPIGQTDSTAVGLPAGLYQVKATDANGITILSDTTDLIDPAPLQVQFNTTPATCYDGSNGALEALVSGGTTPYQYNWSNGSRAAYNTGLHAGTYTVDITDYHGCPISGDSAVEQPAAPIQVAQQLLTQPLAYGYSDGSIKILLQGGTAKADGSYNVSWKRADGTPLGNGTGQVVAGGYENVLSDIPAGDYTVTITDAQYTGPDPNMQGCTLTVDFKLDQPAPLQVTVAEQRYVSCKGAADGVLTATANGGVHIYGPLPYRFVWYKLVNGTYNAIGQTTPSASALATGTYKVTITDANNIDKTSDPFLLVEPDLLQVQLATTPVTCASGQDGAVTTTVTGGTAPFRYEWTNGATTSNISSLSEGSYLVFVKDVRGCEAQNNADVFIPNGIVINADITSPVCAGSCDGAINTMISGGIPPYQYTWSNGSTGNRIDQLCAGKYTLTIQDANNCKRVQSFNMPDPPPLQVQLGRDITLCNGQSYTVNAAITDPVATYTWGGQPTFQAATPQVTLSNSGKYWVSVMDGKGCTGRDTIRIEQLQSDIAAEFVVSTQVFRNEDVSLINISTPLPERTEWEIPADQHITVLQNTTLLASLRFADTGVYRIRLHSYTGDCEQVFTKDIAVLESQSMPAPGGAQQPFITTFEVMPNPNTGQFTVRVTLDKASEIRLRLFNIISNQLVNDRKEASNEQFNIPYQLNITAGTYVLLLETPLGNAIRKIIITQ</sequence>
<evidence type="ECO:0000313" key="2">
    <source>
        <dbReference type="EMBL" id="MVT43320.1"/>
    </source>
</evidence>
<gene>
    <name evidence="2" type="ORF">GO495_22165</name>
</gene>
<keyword evidence="1" id="KW-0732">Signal</keyword>
<dbReference type="RefSeq" id="WP_157301933.1">
    <property type="nucleotide sequence ID" value="NZ_BAAAZB010000026.1"/>
</dbReference>
<organism evidence="2 3">
    <name type="scientific">Chitinophaga oryziterrae</name>
    <dbReference type="NCBI Taxonomy" id="1031224"/>
    <lineage>
        <taxon>Bacteria</taxon>
        <taxon>Pseudomonadati</taxon>
        <taxon>Bacteroidota</taxon>
        <taxon>Chitinophagia</taxon>
        <taxon>Chitinophagales</taxon>
        <taxon>Chitinophagaceae</taxon>
        <taxon>Chitinophaga</taxon>
    </lineage>
</organism>
<dbReference type="InterPro" id="IPR026444">
    <property type="entry name" value="Secre_tail"/>
</dbReference>
<evidence type="ECO:0000313" key="3">
    <source>
        <dbReference type="Proteomes" id="UP000468388"/>
    </source>
</evidence>
<reference evidence="2 3" key="1">
    <citation type="submission" date="2019-12" db="EMBL/GenBank/DDBJ databases">
        <title>The draft genomic sequence of strain Chitinophaga oryziterrae JCM 16595.</title>
        <authorList>
            <person name="Zhang X."/>
        </authorList>
    </citation>
    <scope>NUCLEOTIDE SEQUENCE [LARGE SCALE GENOMIC DNA]</scope>
    <source>
        <strain evidence="2 3">JCM 16595</strain>
    </source>
</reference>
<proteinExistence type="predicted"/>
<feature type="signal peptide" evidence="1">
    <location>
        <begin position="1"/>
        <end position="24"/>
    </location>
</feature>
<comment type="caution">
    <text evidence="2">The sequence shown here is derived from an EMBL/GenBank/DDBJ whole genome shotgun (WGS) entry which is preliminary data.</text>
</comment>
<dbReference type="NCBIfam" id="TIGR04183">
    <property type="entry name" value="Por_Secre_tail"/>
    <property type="match status" value="1"/>
</dbReference>